<dbReference type="InterPro" id="IPR050155">
    <property type="entry name" value="HAD-like_hydrolase_sf"/>
</dbReference>
<evidence type="ECO:0000313" key="2">
    <source>
        <dbReference type="Proteomes" id="UP000580797"/>
    </source>
</evidence>
<protein>
    <submittedName>
        <fullName evidence="1">Phosphoglycolate phosphatase</fullName>
        <ecNumber evidence="1">3.1.3.18</ecNumber>
    </submittedName>
</protein>
<dbReference type="Gene3D" id="3.40.50.1000">
    <property type="entry name" value="HAD superfamily/HAD-like"/>
    <property type="match status" value="1"/>
</dbReference>
<dbReference type="SFLD" id="SFLDG01129">
    <property type="entry name" value="C1.5:_HAD__Beta-PGM__Phosphata"/>
    <property type="match status" value="1"/>
</dbReference>
<dbReference type="GO" id="GO:0008967">
    <property type="term" value="F:phosphoglycolate phosphatase activity"/>
    <property type="evidence" value="ECO:0007669"/>
    <property type="project" value="UniProtKB-EC"/>
</dbReference>
<accession>A0A7W8TTJ4</accession>
<dbReference type="InterPro" id="IPR023198">
    <property type="entry name" value="PGP-like_dom2"/>
</dbReference>
<proteinExistence type="predicted"/>
<dbReference type="EC" id="3.1.3.18" evidence="1"/>
<dbReference type="SFLD" id="SFLDS00003">
    <property type="entry name" value="Haloacid_Dehalogenase"/>
    <property type="match status" value="1"/>
</dbReference>
<gene>
    <name evidence="1" type="ORF">HD598_000497</name>
</gene>
<dbReference type="GO" id="GO:0004713">
    <property type="term" value="F:protein tyrosine kinase activity"/>
    <property type="evidence" value="ECO:0007669"/>
    <property type="project" value="TreeGrafter"/>
</dbReference>
<dbReference type="GO" id="GO:0005829">
    <property type="term" value="C:cytosol"/>
    <property type="evidence" value="ECO:0007669"/>
    <property type="project" value="TreeGrafter"/>
</dbReference>
<keyword evidence="1" id="KW-0378">Hydrolase</keyword>
<evidence type="ECO:0000313" key="1">
    <source>
        <dbReference type="EMBL" id="MBB5511810.1"/>
    </source>
</evidence>
<comment type="caution">
    <text evidence="1">The sequence shown here is derived from an EMBL/GenBank/DDBJ whole genome shotgun (WGS) entry which is preliminary data.</text>
</comment>
<reference evidence="1 2" key="1">
    <citation type="submission" date="2020-08" db="EMBL/GenBank/DDBJ databases">
        <title>Sequencing the genomes of 1000 actinobacteria strains.</title>
        <authorList>
            <person name="Klenk H.-P."/>
        </authorList>
    </citation>
    <scope>NUCLEOTIDE SEQUENCE [LARGE SCALE GENOMIC DNA]</scope>
    <source>
        <strain evidence="1 2">DSM 105783</strain>
    </source>
</reference>
<dbReference type="InterPro" id="IPR023214">
    <property type="entry name" value="HAD_sf"/>
</dbReference>
<dbReference type="RefSeq" id="WP_183663568.1">
    <property type="nucleotide sequence ID" value="NZ_BAAARH010000006.1"/>
</dbReference>
<dbReference type="EMBL" id="JACHDR010000001">
    <property type="protein sequence ID" value="MBB5511810.1"/>
    <property type="molecule type" value="Genomic_DNA"/>
</dbReference>
<dbReference type="InterPro" id="IPR041492">
    <property type="entry name" value="HAD_2"/>
</dbReference>
<dbReference type="PANTHER" id="PTHR43434:SF20">
    <property type="entry name" value="5'-NUCLEOTIDASE"/>
    <property type="match status" value="1"/>
</dbReference>
<dbReference type="PANTHER" id="PTHR43434">
    <property type="entry name" value="PHOSPHOGLYCOLATE PHOSPHATASE"/>
    <property type="match status" value="1"/>
</dbReference>
<dbReference type="SUPFAM" id="SSF56784">
    <property type="entry name" value="HAD-like"/>
    <property type="match status" value="1"/>
</dbReference>
<dbReference type="AlphaFoldDB" id="A0A7W8TTJ4"/>
<sequence length="228" mass="24264">MTNEVRSYDAVIFDLDGTVADPAGAITGGMARALENAGLPVPSQEELESFVGPSLFFGFSSVPGVTEEIADNLVTEYRAWYVAEGLYQARAYEGIAELIRDLYDAGVKVALATSKPIVPATKIIENLGLTSFFTALHGAEMDEAVIRSHGPGKERIVRAAVESLDTDPARTVMVGDRLFDLESGKACGLVTVGVRWGFAPAGELEECEPDAIVESAAELRGMLFSADS</sequence>
<organism evidence="1 2">
    <name type="scientific">Neomicrococcus aestuarii</name>
    <dbReference type="NCBI Taxonomy" id="556325"/>
    <lineage>
        <taxon>Bacteria</taxon>
        <taxon>Bacillati</taxon>
        <taxon>Actinomycetota</taxon>
        <taxon>Actinomycetes</taxon>
        <taxon>Micrococcales</taxon>
        <taxon>Micrococcaceae</taxon>
        <taxon>Neomicrococcus</taxon>
    </lineage>
</organism>
<dbReference type="Gene3D" id="1.10.150.240">
    <property type="entry name" value="Putative phosphatase, domain 2"/>
    <property type="match status" value="1"/>
</dbReference>
<name>A0A7W8TTJ4_9MICC</name>
<dbReference type="InterPro" id="IPR036412">
    <property type="entry name" value="HAD-like_sf"/>
</dbReference>
<dbReference type="Proteomes" id="UP000580797">
    <property type="component" value="Unassembled WGS sequence"/>
</dbReference>
<dbReference type="Pfam" id="PF13419">
    <property type="entry name" value="HAD_2"/>
    <property type="match status" value="1"/>
</dbReference>